<dbReference type="Pfam" id="PF00171">
    <property type="entry name" value="Aldedh"/>
    <property type="match status" value="1"/>
</dbReference>
<dbReference type="EMBL" id="CP117522">
    <property type="protein sequence ID" value="WNE94278.1"/>
    <property type="molecule type" value="Genomic_DNA"/>
</dbReference>
<dbReference type="InterPro" id="IPR016163">
    <property type="entry name" value="Ald_DH_C"/>
</dbReference>
<evidence type="ECO:0000259" key="5">
    <source>
        <dbReference type="Pfam" id="PF00171"/>
    </source>
</evidence>
<feature type="region of interest" description="Disordered" evidence="4">
    <location>
        <begin position="1"/>
        <end position="39"/>
    </location>
</feature>
<evidence type="ECO:0000256" key="1">
    <source>
        <dbReference type="ARBA" id="ARBA00023002"/>
    </source>
</evidence>
<evidence type="ECO:0000313" key="7">
    <source>
        <dbReference type="Proteomes" id="UP001305606"/>
    </source>
</evidence>
<dbReference type="RefSeq" id="WP_311033761.1">
    <property type="nucleotide sequence ID" value="NZ_CP117522.1"/>
</dbReference>
<dbReference type="InterPro" id="IPR029510">
    <property type="entry name" value="Ald_DH_CS_GLU"/>
</dbReference>
<protein>
    <submittedName>
        <fullName evidence="6">Aldehyde dehydrogenase family protein</fullName>
    </submittedName>
</protein>
<dbReference type="Proteomes" id="UP001305606">
    <property type="component" value="Chromosome"/>
</dbReference>
<feature type="active site" evidence="2">
    <location>
        <position position="251"/>
    </location>
</feature>
<name>A0ABY9US77_9ACTN</name>
<dbReference type="InterPro" id="IPR015590">
    <property type="entry name" value="Aldehyde_DH_dom"/>
</dbReference>
<dbReference type="PROSITE" id="PS00070">
    <property type="entry name" value="ALDEHYDE_DEHYDR_CYS"/>
    <property type="match status" value="1"/>
</dbReference>
<evidence type="ECO:0000256" key="4">
    <source>
        <dbReference type="SAM" id="MobiDB-lite"/>
    </source>
</evidence>
<dbReference type="PROSITE" id="PS00687">
    <property type="entry name" value="ALDEHYDE_DEHYDR_GLU"/>
    <property type="match status" value="1"/>
</dbReference>
<dbReference type="Gene3D" id="3.40.605.10">
    <property type="entry name" value="Aldehyde Dehydrogenase, Chain A, domain 1"/>
    <property type="match status" value="1"/>
</dbReference>
<comment type="similarity">
    <text evidence="3">Belongs to the aldehyde dehydrogenase family.</text>
</comment>
<dbReference type="SUPFAM" id="SSF53720">
    <property type="entry name" value="ALDH-like"/>
    <property type="match status" value="1"/>
</dbReference>
<dbReference type="InterPro" id="IPR016161">
    <property type="entry name" value="Ald_DH/histidinol_DH"/>
</dbReference>
<feature type="compositionally biased region" description="Polar residues" evidence="4">
    <location>
        <begin position="1"/>
        <end position="14"/>
    </location>
</feature>
<proteinExistence type="inferred from homology"/>
<reference evidence="6 7" key="1">
    <citation type="submission" date="2023-02" db="EMBL/GenBank/DDBJ databases">
        <title>Streptomyces sp. SCA4-21 with antifungal activity against Fusarium oxysporum f. sp. cubense, Streptomyces sp. SCA2-17 with antifungal activity against Fusarium oxysporum f. sp. cubense.</title>
        <authorList>
            <person name="Qi D."/>
        </authorList>
    </citation>
    <scope>NUCLEOTIDE SEQUENCE [LARGE SCALE GENOMIC DNA]</scope>
    <source>
        <strain evidence="6 7">SCA4-21</strain>
    </source>
</reference>
<evidence type="ECO:0000256" key="2">
    <source>
        <dbReference type="PROSITE-ProRule" id="PRU10007"/>
    </source>
</evidence>
<sequence>MTAARQISQAATQDASREDGAGWDPLIRPLNPTTLAPLPEIQPTTADELDAVASSAAAGLRTWAADPRRRSRVMRDWAEALRADAGELSADLVAETGKPITEARAEVAAAADALEYNAGLTRIHLGTAGSLPDGSVSHVVREPVGPSLFLVPWNWPVLLLLRDIAPALAAGVTCIVKPSPQTSHVTTRVLRLGRRAGLPEEVVQVVYGDVAVAQHLLHDPRMRAVAFTGSTKVGEAVLRSTADRMLRPLLELGGKNAAVVLPDADLDSALPTLARAAVITAGQMCMACSRLLVHRSVHREAVGAVRDTLRAMRLGDPAKDATEIGPLVSPAHAASVMGHIDGVRGQAGVSGGELVHPDGIAGHAVTPAVVDDPDRDAAIIHTDVFGPVLTIEPFDNEEDAVTRANVTRYGLVAAVWTGDPGRALRVAARLEAGTVWVNGWNTSYPDAPGGGMKSSGLGRVRGIHGVAQFTETKHIHLPVG</sequence>
<evidence type="ECO:0000256" key="3">
    <source>
        <dbReference type="RuleBase" id="RU003345"/>
    </source>
</evidence>
<gene>
    <name evidence="6" type="ORF">PS467_02530</name>
</gene>
<feature type="domain" description="Aldehyde dehydrogenase" evidence="5">
    <location>
        <begin position="28"/>
        <end position="475"/>
    </location>
</feature>
<keyword evidence="1 3" id="KW-0560">Oxidoreductase</keyword>
<dbReference type="InterPro" id="IPR016160">
    <property type="entry name" value="Ald_DH_CS_CYS"/>
</dbReference>
<evidence type="ECO:0000313" key="6">
    <source>
        <dbReference type="EMBL" id="WNE94278.1"/>
    </source>
</evidence>
<accession>A0ABY9US77</accession>
<dbReference type="CDD" id="cd07078">
    <property type="entry name" value="ALDH"/>
    <property type="match status" value="1"/>
</dbReference>
<organism evidence="6 7">
    <name type="scientific">Streptomyces luomodiensis</name>
    <dbReference type="NCBI Taxonomy" id="3026192"/>
    <lineage>
        <taxon>Bacteria</taxon>
        <taxon>Bacillati</taxon>
        <taxon>Actinomycetota</taxon>
        <taxon>Actinomycetes</taxon>
        <taxon>Kitasatosporales</taxon>
        <taxon>Streptomycetaceae</taxon>
        <taxon>Streptomyces</taxon>
    </lineage>
</organism>
<dbReference type="InterPro" id="IPR016162">
    <property type="entry name" value="Ald_DH_N"/>
</dbReference>
<dbReference type="Gene3D" id="3.40.309.10">
    <property type="entry name" value="Aldehyde Dehydrogenase, Chain A, domain 2"/>
    <property type="match status" value="1"/>
</dbReference>
<keyword evidence="7" id="KW-1185">Reference proteome</keyword>
<dbReference type="PANTHER" id="PTHR11699">
    <property type="entry name" value="ALDEHYDE DEHYDROGENASE-RELATED"/>
    <property type="match status" value="1"/>
</dbReference>